<keyword evidence="1" id="KW-0812">Transmembrane</keyword>
<dbReference type="Pfam" id="PF09990">
    <property type="entry name" value="DUF2231"/>
    <property type="match status" value="1"/>
</dbReference>
<proteinExistence type="predicted"/>
<keyword evidence="1" id="KW-1133">Transmembrane helix</keyword>
<organism evidence="3 4">
    <name type="scientific">Nitrosomonas europaea (strain ATCC 19718 / CIP 103999 / KCTC 2705 / NBRC 14298)</name>
    <dbReference type="NCBI Taxonomy" id="228410"/>
    <lineage>
        <taxon>Bacteria</taxon>
        <taxon>Pseudomonadati</taxon>
        <taxon>Pseudomonadota</taxon>
        <taxon>Betaproteobacteria</taxon>
        <taxon>Nitrosomonadales</taxon>
        <taxon>Nitrosomonadaceae</taxon>
        <taxon>Nitrosomonas</taxon>
    </lineage>
</organism>
<reference evidence="3 4" key="1">
    <citation type="journal article" date="2003" name="J. Bacteriol.">
        <title>Complete genome sequence of the ammonia-oxidizing bacterium and obligate chemolithoautotroph Nitrosomonas europaea.</title>
        <authorList>
            <person name="Chain P."/>
            <person name="Lamerdin J."/>
            <person name="Larimer F."/>
            <person name="Regala W."/>
            <person name="Land M."/>
            <person name="Hauser L."/>
            <person name="Hooper A."/>
            <person name="Klotz M."/>
            <person name="Norton J."/>
            <person name="Sayavedra-Soto L."/>
            <person name="Arciero D."/>
            <person name="Hommes N."/>
            <person name="Whittaker M."/>
            <person name="Arp D."/>
        </authorList>
    </citation>
    <scope>NUCLEOTIDE SEQUENCE [LARGE SCALE GENOMIC DNA]</scope>
    <source>
        <strain evidence="4">ATCC 19718 / CIP 103999 / KCTC 2705 / NBRC 14298</strain>
    </source>
</reference>
<name>Q82S58_NITEU</name>
<protein>
    <recommendedName>
        <fullName evidence="2">DUF2231 domain-containing protein</fullName>
    </recommendedName>
</protein>
<dbReference type="HOGENOM" id="CLU_107155_3_0_4"/>
<feature type="domain" description="DUF2231" evidence="2">
    <location>
        <begin position="18"/>
        <end position="128"/>
    </location>
</feature>
<gene>
    <name evidence="3" type="ordered locus">NE2500</name>
</gene>
<dbReference type="PhylomeDB" id="Q82S58"/>
<feature type="transmembrane region" description="Helical" evidence="1">
    <location>
        <begin position="85"/>
        <end position="103"/>
    </location>
</feature>
<dbReference type="InterPro" id="IPR016923">
    <property type="entry name" value="UCP029509"/>
</dbReference>
<dbReference type="STRING" id="228410.NE2500"/>
<dbReference type="OrthoDB" id="2873672at2"/>
<dbReference type="EMBL" id="AL954747">
    <property type="protein sequence ID" value="CAD86412.1"/>
    <property type="molecule type" value="Genomic_DNA"/>
</dbReference>
<dbReference type="AlphaFoldDB" id="Q82S58"/>
<evidence type="ECO:0000256" key="1">
    <source>
        <dbReference type="SAM" id="Phobius"/>
    </source>
</evidence>
<keyword evidence="4" id="KW-1185">Reference proteome</keyword>
<dbReference type="KEGG" id="neu:NE2500"/>
<accession>Q82S58</accession>
<feature type="transmembrane region" description="Helical" evidence="1">
    <location>
        <begin position="115"/>
        <end position="135"/>
    </location>
</feature>
<dbReference type="InterPro" id="IPR019251">
    <property type="entry name" value="DUF2231_TM"/>
</dbReference>
<sequence>MLTHPVQTRSRLAHAMFALLNPIPFGFFVAALIFDAIYACNANVFWVKSAAWLNVIGLIFAIIPRLINLVHVWMPARRSSRVEKLDFWLNLVAIITAIVNAFVHTRDAYGVMPEGVWLSAVTVALIAIGLIVSALQQATTRGGRHE</sequence>
<dbReference type="eggNOG" id="COG4244">
    <property type="taxonomic scope" value="Bacteria"/>
</dbReference>
<feature type="transmembrane region" description="Helical" evidence="1">
    <location>
        <begin position="51"/>
        <end position="73"/>
    </location>
</feature>
<evidence type="ECO:0000259" key="2">
    <source>
        <dbReference type="Pfam" id="PF09990"/>
    </source>
</evidence>
<evidence type="ECO:0000313" key="3">
    <source>
        <dbReference type="EMBL" id="CAD86412.1"/>
    </source>
</evidence>
<keyword evidence="1" id="KW-0472">Membrane</keyword>
<evidence type="ECO:0000313" key="4">
    <source>
        <dbReference type="Proteomes" id="UP000001416"/>
    </source>
</evidence>
<feature type="transmembrane region" description="Helical" evidence="1">
    <location>
        <begin position="12"/>
        <end position="39"/>
    </location>
</feature>
<dbReference type="Proteomes" id="UP000001416">
    <property type="component" value="Chromosome"/>
</dbReference>
<dbReference type="PIRSF" id="PIRSF029509">
    <property type="entry name" value="UCP029509"/>
    <property type="match status" value="1"/>
</dbReference>